<proteinExistence type="predicted"/>
<comment type="caution">
    <text evidence="1">The sequence shown here is derived from an EMBL/GenBank/DDBJ whole genome shotgun (WGS) entry which is preliminary data.</text>
</comment>
<keyword evidence="2" id="KW-1185">Reference proteome</keyword>
<organism evidence="1 2">
    <name type="scientific">Dreissena polymorpha</name>
    <name type="common">Zebra mussel</name>
    <name type="synonym">Mytilus polymorpha</name>
    <dbReference type="NCBI Taxonomy" id="45954"/>
    <lineage>
        <taxon>Eukaryota</taxon>
        <taxon>Metazoa</taxon>
        <taxon>Spiralia</taxon>
        <taxon>Lophotrochozoa</taxon>
        <taxon>Mollusca</taxon>
        <taxon>Bivalvia</taxon>
        <taxon>Autobranchia</taxon>
        <taxon>Heteroconchia</taxon>
        <taxon>Euheterodonta</taxon>
        <taxon>Imparidentia</taxon>
        <taxon>Neoheterodontei</taxon>
        <taxon>Myida</taxon>
        <taxon>Dreissenoidea</taxon>
        <taxon>Dreissenidae</taxon>
        <taxon>Dreissena</taxon>
    </lineage>
</organism>
<dbReference type="EMBL" id="JAIWYP010000006">
    <property type="protein sequence ID" value="KAH3811506.1"/>
    <property type="molecule type" value="Genomic_DNA"/>
</dbReference>
<dbReference type="AlphaFoldDB" id="A0A9D4JG54"/>
<name>A0A9D4JG54_DREPO</name>
<gene>
    <name evidence="1" type="ORF">DPMN_139916</name>
</gene>
<protein>
    <submittedName>
        <fullName evidence="1">Uncharacterized protein</fullName>
    </submittedName>
</protein>
<evidence type="ECO:0000313" key="1">
    <source>
        <dbReference type="EMBL" id="KAH3811506.1"/>
    </source>
</evidence>
<sequence>MILQLPVSLQRLVFEEGYCSGEWLCSLMIALSSIGHPIWCQLYDIELLSSGVVDTSSSHIQPSEKISNFMSCDMSNIMLRVKAGSSELFEMFRDTSIPVLSLGTAAAATNASEILPTLCKLEELHLRGSYFGRFDLQLPVSLQRLDFEEGYCSGEWLSSLMIALSSIGHTIRCVLYDSELLSSGVVDTSSSQIQPLEKISNFMSCDMSNIMLHVQTGSSELFEIFRDTSIPVLSLGTTAAASNASEILPTLCKLEELRLLGSYIDRFDLQLPVSLQKLVFEEGYCSGEWLCSLMIALSSIGHPIWCQLYDSELLSSGVVDTSSSQIQPSEKISNFMSCDMSNIMLHVKAGSSDLFEMFRDTSIPVLSLGMAAAATNASEILPTLCKLEALHLWGSYTGRFDLQLSVSLKTLTFEDGCCSTEWLCSLMIALSTLGRPINCYIRELELQPRDTVNTSSSPIQASDMLLYLTSYDMSNIDLFVKNYSSVLFEMFRDTNIRTMSLGKAAADSHASEILPTLRTVDNLFFLMDSVWIDLILHYRHVYNVLVCKRVLVHRNCYVVW</sequence>
<reference evidence="1" key="2">
    <citation type="submission" date="2020-11" db="EMBL/GenBank/DDBJ databases">
        <authorList>
            <person name="McCartney M.A."/>
            <person name="Auch B."/>
            <person name="Kono T."/>
            <person name="Mallez S."/>
            <person name="Becker A."/>
            <person name="Gohl D.M."/>
            <person name="Silverstein K.A.T."/>
            <person name="Koren S."/>
            <person name="Bechman K.B."/>
            <person name="Herman A."/>
            <person name="Abrahante J.E."/>
            <person name="Garbe J."/>
        </authorList>
    </citation>
    <scope>NUCLEOTIDE SEQUENCE</scope>
    <source>
        <strain evidence="1">Duluth1</strain>
        <tissue evidence="1">Whole animal</tissue>
    </source>
</reference>
<dbReference type="Proteomes" id="UP000828390">
    <property type="component" value="Unassembled WGS sequence"/>
</dbReference>
<accession>A0A9D4JG54</accession>
<reference evidence="1" key="1">
    <citation type="journal article" date="2019" name="bioRxiv">
        <title>The Genome of the Zebra Mussel, Dreissena polymorpha: A Resource for Invasive Species Research.</title>
        <authorList>
            <person name="McCartney M.A."/>
            <person name="Auch B."/>
            <person name="Kono T."/>
            <person name="Mallez S."/>
            <person name="Zhang Y."/>
            <person name="Obille A."/>
            <person name="Becker A."/>
            <person name="Abrahante J.E."/>
            <person name="Garbe J."/>
            <person name="Badalamenti J.P."/>
            <person name="Herman A."/>
            <person name="Mangelson H."/>
            <person name="Liachko I."/>
            <person name="Sullivan S."/>
            <person name="Sone E.D."/>
            <person name="Koren S."/>
            <person name="Silverstein K.A.T."/>
            <person name="Beckman K.B."/>
            <person name="Gohl D.M."/>
        </authorList>
    </citation>
    <scope>NUCLEOTIDE SEQUENCE</scope>
    <source>
        <strain evidence="1">Duluth1</strain>
        <tissue evidence="1">Whole animal</tissue>
    </source>
</reference>
<evidence type="ECO:0000313" key="2">
    <source>
        <dbReference type="Proteomes" id="UP000828390"/>
    </source>
</evidence>